<dbReference type="Proteomes" id="UP000234855">
    <property type="component" value="Unassembled WGS sequence"/>
</dbReference>
<keyword evidence="1" id="KW-0732">Signal</keyword>
<dbReference type="PANTHER" id="PTHR43649">
    <property type="entry name" value="ARABINOSE-BINDING PROTEIN-RELATED"/>
    <property type="match status" value="1"/>
</dbReference>
<accession>A0A2N5IQ31</accession>
<evidence type="ECO:0000313" key="3">
    <source>
        <dbReference type="EMBL" id="QSY58187.1"/>
    </source>
</evidence>
<reference evidence="3 5" key="2">
    <citation type="submission" date="2021-03" db="EMBL/GenBank/DDBJ databases">
        <title>Genome sequencing of Bifidobacterium imperatoris JCM 32708.</title>
        <authorList>
            <person name="Kim J."/>
        </authorList>
    </citation>
    <scope>NUCLEOTIDE SEQUENCE [LARGE SCALE GENOMIC DNA]</scope>
    <source>
        <strain evidence="3 5">JCM 32708</strain>
    </source>
</reference>
<dbReference type="Proteomes" id="UP000663067">
    <property type="component" value="Chromosome"/>
</dbReference>
<proteinExistence type="predicted"/>
<keyword evidence="5" id="KW-1185">Reference proteome</keyword>
<gene>
    <name evidence="3" type="ORF">BLI708_02410</name>
    <name evidence="2" type="ORF">Tam1G_1909</name>
</gene>
<dbReference type="Gene3D" id="3.40.190.10">
    <property type="entry name" value="Periplasmic binding protein-like II"/>
    <property type="match status" value="2"/>
</dbReference>
<name>A0A2N5IQ31_9BIFI</name>
<feature type="signal peptide" evidence="1">
    <location>
        <begin position="1"/>
        <end position="24"/>
    </location>
</feature>
<dbReference type="SUPFAM" id="SSF53850">
    <property type="entry name" value="Periplasmic binding protein-like II"/>
    <property type="match status" value="1"/>
</dbReference>
<feature type="chain" id="PRO_5039080140" evidence="1">
    <location>
        <begin position="25"/>
        <end position="416"/>
    </location>
</feature>
<protein>
    <submittedName>
        <fullName evidence="3">Extracellular solute-binding protein</fullName>
    </submittedName>
    <submittedName>
        <fullName evidence="2">Maltodextrin-binding protein</fullName>
    </submittedName>
</protein>
<dbReference type="InterPro" id="IPR050490">
    <property type="entry name" value="Bact_solute-bd_prot1"/>
</dbReference>
<dbReference type="Pfam" id="PF13416">
    <property type="entry name" value="SBP_bac_8"/>
    <property type="match status" value="1"/>
</dbReference>
<reference evidence="2 4" key="1">
    <citation type="submission" date="2017-07" db="EMBL/GenBank/DDBJ databases">
        <title>Bifidobacterium novel species.</title>
        <authorList>
            <person name="Lugli G.A."/>
            <person name="Milani C."/>
            <person name="Duranti S."/>
            <person name="Mangifesta M."/>
        </authorList>
    </citation>
    <scope>NUCLEOTIDE SEQUENCE [LARGE SCALE GENOMIC DNA]</scope>
    <source>
        <strain evidence="2 4">45</strain>
    </source>
</reference>
<dbReference type="InterPro" id="IPR006059">
    <property type="entry name" value="SBP"/>
</dbReference>
<dbReference type="PANTHER" id="PTHR43649:SF12">
    <property type="entry name" value="DIACETYLCHITOBIOSE BINDING PROTEIN DASA"/>
    <property type="match status" value="1"/>
</dbReference>
<evidence type="ECO:0000313" key="4">
    <source>
        <dbReference type="Proteomes" id="UP000234855"/>
    </source>
</evidence>
<dbReference type="EMBL" id="NMWV01000029">
    <property type="protein sequence ID" value="PLS24073.1"/>
    <property type="molecule type" value="Genomic_DNA"/>
</dbReference>
<evidence type="ECO:0000313" key="2">
    <source>
        <dbReference type="EMBL" id="PLS24073.1"/>
    </source>
</evidence>
<dbReference type="AlphaFoldDB" id="A0A2N5IQ31"/>
<organism evidence="2 4">
    <name type="scientific">Bifidobacterium imperatoris</name>
    <dbReference type="NCBI Taxonomy" id="2020965"/>
    <lineage>
        <taxon>Bacteria</taxon>
        <taxon>Bacillati</taxon>
        <taxon>Actinomycetota</taxon>
        <taxon>Actinomycetes</taxon>
        <taxon>Bifidobacteriales</taxon>
        <taxon>Bifidobacteriaceae</taxon>
        <taxon>Bifidobacterium</taxon>
    </lineage>
</organism>
<evidence type="ECO:0000313" key="5">
    <source>
        <dbReference type="Proteomes" id="UP000663067"/>
    </source>
</evidence>
<dbReference type="EMBL" id="CP071591">
    <property type="protein sequence ID" value="QSY58187.1"/>
    <property type="molecule type" value="Genomic_DNA"/>
</dbReference>
<dbReference type="RefSeq" id="WP_101626377.1">
    <property type="nucleotide sequence ID" value="NZ_CP071591.1"/>
</dbReference>
<evidence type="ECO:0000256" key="1">
    <source>
        <dbReference type="SAM" id="SignalP"/>
    </source>
</evidence>
<sequence>MKLTTKKCLAATVAIAALVSPLAACGGGNASSGGKTTISFYSYFKENQIGDVIKGFEKANPDIKVDAQYGQDAAQYVQTLQTRLAGGAPPTVFNLTMDNRTDVMGSGAALDITGEDFLDGIDESNFTLFKQDDKVYGMPVSVWVGTMFYNKDILSEAGYDEFPTSWDDFIALGKKVNATGKNAYLEELNSPASSFIGLLASKYAAEGNKVQDEVIWNGESTFSKEWTDVAEEWQKGIKAGVVPQKSVGLSADQIKQEFMTGNLLAYRTGPWDLEDLRASGVNFGVAPMPAYKDGEAWITGGPDQGFAISSKANEAQQEAAKKFLAYLNSEEGLKTFTTTAGTMSLSTKYESEAPDELKEVVNDYFLKNKFYWVNWGKAATTMSTEMAAQQQLLVQGKISPADFTKAMDAKWAEASK</sequence>